<evidence type="ECO:0000313" key="4">
    <source>
        <dbReference type="Proteomes" id="UP000887159"/>
    </source>
</evidence>
<feature type="domain" description="DUF6570" evidence="2">
    <location>
        <begin position="195"/>
        <end position="321"/>
    </location>
</feature>
<evidence type="ECO:0000259" key="2">
    <source>
        <dbReference type="Pfam" id="PF20209"/>
    </source>
</evidence>
<accession>A0A8X6SEB4</accession>
<feature type="region of interest" description="Disordered" evidence="1">
    <location>
        <begin position="1"/>
        <end position="36"/>
    </location>
</feature>
<dbReference type="AlphaFoldDB" id="A0A8X6SEB4"/>
<dbReference type="EMBL" id="BMAU01021265">
    <property type="protein sequence ID" value="GFY06891.1"/>
    <property type="molecule type" value="Genomic_DNA"/>
</dbReference>
<evidence type="ECO:0000256" key="1">
    <source>
        <dbReference type="SAM" id="MobiDB-lite"/>
    </source>
</evidence>
<evidence type="ECO:0000313" key="3">
    <source>
        <dbReference type="EMBL" id="GFY06891.1"/>
    </source>
</evidence>
<dbReference type="Pfam" id="PF20209">
    <property type="entry name" value="DUF6570"/>
    <property type="match status" value="1"/>
</dbReference>
<keyword evidence="4" id="KW-1185">Reference proteome</keyword>
<comment type="caution">
    <text evidence="3">The sequence shown here is derived from an EMBL/GenBank/DDBJ whole genome shotgun (WGS) entry which is preliminary data.</text>
</comment>
<gene>
    <name evidence="3" type="primary">EVAR_62210_1</name>
    <name evidence="3" type="ORF">TNCV_4089931</name>
</gene>
<organism evidence="3 4">
    <name type="scientific">Trichonephila clavipes</name>
    <name type="common">Golden silk orbweaver</name>
    <name type="synonym">Nephila clavipes</name>
    <dbReference type="NCBI Taxonomy" id="2585209"/>
    <lineage>
        <taxon>Eukaryota</taxon>
        <taxon>Metazoa</taxon>
        <taxon>Ecdysozoa</taxon>
        <taxon>Arthropoda</taxon>
        <taxon>Chelicerata</taxon>
        <taxon>Arachnida</taxon>
        <taxon>Araneae</taxon>
        <taxon>Araneomorphae</taxon>
        <taxon>Entelegynae</taxon>
        <taxon>Araneoidea</taxon>
        <taxon>Nephilidae</taxon>
        <taxon>Trichonephila</taxon>
    </lineage>
</organism>
<reference evidence="3" key="1">
    <citation type="submission" date="2020-08" db="EMBL/GenBank/DDBJ databases">
        <title>Multicomponent nature underlies the extraordinary mechanical properties of spider dragline silk.</title>
        <authorList>
            <person name="Kono N."/>
            <person name="Nakamura H."/>
            <person name="Mori M."/>
            <person name="Yoshida Y."/>
            <person name="Ohtoshi R."/>
            <person name="Malay A.D."/>
            <person name="Moran D.A.P."/>
            <person name="Tomita M."/>
            <person name="Numata K."/>
            <person name="Arakawa K."/>
        </authorList>
    </citation>
    <scope>NUCLEOTIDE SEQUENCE</scope>
</reference>
<dbReference type="InterPro" id="IPR046700">
    <property type="entry name" value="DUF6570"/>
</dbReference>
<protein>
    <recommendedName>
        <fullName evidence="2">DUF6570 domain-containing protein</fullName>
    </recommendedName>
</protein>
<proteinExistence type="predicted"/>
<dbReference type="Proteomes" id="UP000887159">
    <property type="component" value="Unassembled WGS sequence"/>
</dbReference>
<name>A0A8X6SEB4_TRICX</name>
<sequence length="378" mass="43296">MSASARARASQKYKSRLSLERGGYGPHTGTPMSGAERARRFRERRKADAARNFSTAANLASTSNTGIPVLMDVTNEQTAANLASTSTTGIPVLMDVTNEQTIDISIGSATELRDLNISRSEAMQNHWRSADKRFKTVFEANPFVLSCSVCDRLWFERDLKKVKHRNISFLQTKFPDENVTEFRLCSSCSKSIDTNKIPTLSRSNGFRYPPKPSGLPLLDPISIRLISPWLPFMQIRRLRYEGNYGIVGQVINVPVDVNNMVQQLPRRIDDDFAFNVNIKKKLIHKSNYLSGFVRKSVIKAWLRYLVNQPLYKHYDIKIDWSVFDKDMDDYIGLEFQIESVDPDFALESEILLARQHTLLWNEKQCLILLRDRTHLRST</sequence>